<feature type="transmembrane region" description="Helical" evidence="1">
    <location>
        <begin position="742"/>
        <end position="759"/>
    </location>
</feature>
<evidence type="ECO:0000313" key="2">
    <source>
        <dbReference type="EMBL" id="QSQ20480.1"/>
    </source>
</evidence>
<keyword evidence="3" id="KW-1185">Reference proteome</keyword>
<protein>
    <recommendedName>
        <fullName evidence="4">Protein BatD</fullName>
    </recommendedName>
</protein>
<evidence type="ECO:0000256" key="1">
    <source>
        <dbReference type="SAM" id="Phobius"/>
    </source>
</evidence>
<accession>A0ABX7NNY0</accession>
<keyword evidence="1" id="KW-1133">Transmembrane helix</keyword>
<gene>
    <name evidence="2" type="ORF">JY651_35310</name>
</gene>
<reference evidence="2 3" key="1">
    <citation type="submission" date="2021-02" db="EMBL/GenBank/DDBJ databases">
        <title>De Novo genome assembly of isolated myxobacteria.</title>
        <authorList>
            <person name="Stevens D.C."/>
        </authorList>
    </citation>
    <scope>NUCLEOTIDE SEQUENCE [LARGE SCALE GENOMIC DNA]</scope>
    <source>
        <strain evidence="3">SCPEA02</strain>
    </source>
</reference>
<keyword evidence="1" id="KW-0812">Transmembrane</keyword>
<feature type="transmembrane region" description="Helical" evidence="1">
    <location>
        <begin position="714"/>
        <end position="736"/>
    </location>
</feature>
<dbReference type="RefSeq" id="WP_206722060.1">
    <property type="nucleotide sequence ID" value="NZ_CP071090.1"/>
</dbReference>
<organism evidence="2 3">
    <name type="scientific">Pyxidicoccus parkwayensis</name>
    <dbReference type="NCBI Taxonomy" id="2813578"/>
    <lineage>
        <taxon>Bacteria</taxon>
        <taxon>Pseudomonadati</taxon>
        <taxon>Myxococcota</taxon>
        <taxon>Myxococcia</taxon>
        <taxon>Myxococcales</taxon>
        <taxon>Cystobacterineae</taxon>
        <taxon>Myxococcaceae</taxon>
        <taxon>Pyxidicoccus</taxon>
    </lineage>
</organism>
<proteinExistence type="predicted"/>
<sequence>MELASRRSSVLRRGVGVARLVLFVLLVAPWVPARAQSARLRVAGANASNEVKLRTPSDDFRHVLRVDLLSVAGPDGGVDDELPGGVTVLVDPLQSQDGVQVPLLATVRAVADGGATASLSARQPLYVDLSGKLPAVGDYTGQVVLVHAGGRETTALTVTRVQAAPTVQFVASSPAVASSGWGWRSVDATVRMPFKETAGVAGRISAPHLLQLQRKAPDLGQSLVQPEFAGADFAVEGTLPDGGVQDLASLPDGIPVAAHGSGALVLTLRGLDGPGEYTGTVRVAVPAGVPVEQPFTVWVRSPWTWGALLIALGALSSYAVRLYTQRIRPRAQRLQRALALRRRLQSLISGQDKEAQEVGRAVRAQVDTLVSEIRKPVRGIRVGDAELAAMEPRLRLYEAWCDTGKKLHALPEEVRPPQASKLLSDVEESLRNAETPTEQLDTQLKALRELDVVGLARAGLEARLQDIEKQARALAKQRGEADALGLRLTYELLPLLQSVRDGLTRSDLGTARKQLELARRSFFDILCEELSKAVAATIPPGGFTDDEWRELTTDVKERLRQARARADTSVDEAFRLYQTAHAVYVRRLIQELHGAVEQAREQATTDAQRETLDSVSAKLGEAHKALAAEAPHEAAQRYDEARAIFAAYSRPFRVANAVVLETLSDSGESAAPVLAVSPGAPTGGSIPTLPDAPAGLPALGDFEGIPLPSPRHMWLVELGLLLLLTGLAVALGLQLLNVFSPTWGGFGAGMTAFLWGFGLHQVGNATFEGLAGLLTRVEKQGAGTS</sequence>
<keyword evidence="1" id="KW-0472">Membrane</keyword>
<evidence type="ECO:0000313" key="3">
    <source>
        <dbReference type="Proteomes" id="UP000662747"/>
    </source>
</evidence>
<dbReference type="EMBL" id="CP071090">
    <property type="protein sequence ID" value="QSQ20480.1"/>
    <property type="molecule type" value="Genomic_DNA"/>
</dbReference>
<evidence type="ECO:0008006" key="4">
    <source>
        <dbReference type="Google" id="ProtNLM"/>
    </source>
</evidence>
<name>A0ABX7NNY0_9BACT</name>
<dbReference type="Proteomes" id="UP000662747">
    <property type="component" value="Chromosome"/>
</dbReference>